<dbReference type="OrthoDB" id="3800936at2759"/>
<dbReference type="InterPro" id="IPR012677">
    <property type="entry name" value="Nucleotide-bd_a/b_plait_sf"/>
</dbReference>
<dbReference type="GeneID" id="115804993"/>
<reference evidence="7" key="1">
    <citation type="submission" date="2025-08" db="UniProtKB">
        <authorList>
            <consortium name="RefSeq"/>
        </authorList>
    </citation>
    <scope>IDENTIFICATION</scope>
</reference>
<name>A0A6J2UMN4_CHACN</name>
<keyword evidence="1 2" id="KW-0694">RNA-binding</keyword>
<dbReference type="AlphaFoldDB" id="A0A6J2UMN4"/>
<evidence type="ECO:0000313" key="7">
    <source>
        <dbReference type="RefSeq" id="XP_030621339.1"/>
    </source>
</evidence>
<evidence type="ECO:0000259" key="4">
    <source>
        <dbReference type="PROSITE" id="PS50102"/>
    </source>
</evidence>
<dbReference type="InterPro" id="IPR035979">
    <property type="entry name" value="RBD_domain_sf"/>
</dbReference>
<feature type="domain" description="DRBM" evidence="5">
    <location>
        <begin position="296"/>
        <end position="376"/>
    </location>
</feature>
<dbReference type="InterPro" id="IPR014720">
    <property type="entry name" value="dsRBD_dom"/>
</dbReference>
<evidence type="ECO:0000256" key="1">
    <source>
        <dbReference type="ARBA" id="ARBA00022884"/>
    </source>
</evidence>
<feature type="domain" description="RRM" evidence="4">
    <location>
        <begin position="60"/>
        <end position="138"/>
    </location>
</feature>
<evidence type="ECO:0000313" key="6">
    <source>
        <dbReference type="Proteomes" id="UP000504632"/>
    </source>
</evidence>
<dbReference type="PROSITE" id="PS50102">
    <property type="entry name" value="RRM"/>
    <property type="match status" value="1"/>
</dbReference>
<proteinExistence type="predicted"/>
<dbReference type="GO" id="GO:0003723">
    <property type="term" value="F:RNA binding"/>
    <property type="evidence" value="ECO:0007669"/>
    <property type="project" value="UniProtKB-UniRule"/>
</dbReference>
<dbReference type="Proteomes" id="UP000504632">
    <property type="component" value="Chromosome 2"/>
</dbReference>
<feature type="region of interest" description="Disordered" evidence="3">
    <location>
        <begin position="252"/>
        <end position="272"/>
    </location>
</feature>
<evidence type="ECO:0000256" key="2">
    <source>
        <dbReference type="PROSITE-ProRule" id="PRU00176"/>
    </source>
</evidence>
<dbReference type="PROSITE" id="PS50137">
    <property type="entry name" value="DS_RBD"/>
    <property type="match status" value="1"/>
</dbReference>
<dbReference type="FunCoup" id="A0A6J2UMN4">
    <property type="interactions" value="1021"/>
</dbReference>
<dbReference type="InterPro" id="IPR000504">
    <property type="entry name" value="RRM_dom"/>
</dbReference>
<evidence type="ECO:0000256" key="3">
    <source>
        <dbReference type="SAM" id="MobiDB-lite"/>
    </source>
</evidence>
<feature type="non-terminal residue" evidence="7">
    <location>
        <position position="1"/>
    </location>
</feature>
<keyword evidence="6" id="KW-1185">Reference proteome</keyword>
<organism evidence="6 7">
    <name type="scientific">Chanos chanos</name>
    <name type="common">Milkfish</name>
    <name type="synonym">Mugil chanos</name>
    <dbReference type="NCBI Taxonomy" id="29144"/>
    <lineage>
        <taxon>Eukaryota</taxon>
        <taxon>Metazoa</taxon>
        <taxon>Chordata</taxon>
        <taxon>Craniata</taxon>
        <taxon>Vertebrata</taxon>
        <taxon>Euteleostomi</taxon>
        <taxon>Actinopterygii</taxon>
        <taxon>Neopterygii</taxon>
        <taxon>Teleostei</taxon>
        <taxon>Ostariophysi</taxon>
        <taxon>Gonorynchiformes</taxon>
        <taxon>Chanidae</taxon>
        <taxon>Chanos</taxon>
    </lineage>
</organism>
<dbReference type="SUPFAM" id="SSF54928">
    <property type="entry name" value="RNA-binding domain, RBD"/>
    <property type="match status" value="1"/>
</dbReference>
<evidence type="ECO:0000259" key="5">
    <source>
        <dbReference type="PROSITE" id="PS50137"/>
    </source>
</evidence>
<dbReference type="PANTHER" id="PTHR21245">
    <property type="entry name" value="HETEROGENEOUS NUCLEAR RIBONUCLEOPROTEIN"/>
    <property type="match status" value="1"/>
</dbReference>
<dbReference type="Gene3D" id="3.30.70.330">
    <property type="match status" value="1"/>
</dbReference>
<sequence length="380" mass="41983">VLGETDAEAEELTQILNPQRLKSLEEWLNKTAITLTQVNGQRKYGGPPPGWTGLAPGHGCEVFISQIPRDVYEDRLIPLFQSVGPLYEFRLMMNFSGQNRGFAYAKYGDPVSATVAIQTLHHYRLQDGVRINVRRSTEKNQLCLEGLPASVEKEELFRSLQNLSEGVVSVSVQSKGGKELAALVRYSTHYAASMAKKMLIAAFKTNFGIAINVKWFPPKPRHVKDGHEERSVVIPSVPRALPNPHSNFFHHGPQMRSSSCPSSPPPGFSRAVGGPAQLLRDQALSPHLRAGDVPCDALSFLWLVCDLMKLGVPTYDIQHHYTGPDGFIHFSYRVTIPAIPLPFCGAVQILPGASVGAMEREVRQTTAKQVLKALYQLIEP</sequence>
<accession>A0A6J2UMN4</accession>
<dbReference type="SMART" id="SM00360">
    <property type="entry name" value="RRM"/>
    <property type="match status" value="1"/>
</dbReference>
<dbReference type="InParanoid" id="A0A6J2UMN4"/>
<dbReference type="FunFam" id="3.30.70.330:FF:000490">
    <property type="entry name" value="heterogeneous nuclear ribonucleoprotein R isoform X2"/>
    <property type="match status" value="1"/>
</dbReference>
<dbReference type="RefSeq" id="XP_030621339.1">
    <property type="nucleotide sequence ID" value="XM_030765479.1"/>
</dbReference>
<dbReference type="Pfam" id="PF00076">
    <property type="entry name" value="RRM_1"/>
    <property type="match status" value="1"/>
</dbReference>
<dbReference type="Pfam" id="PF14709">
    <property type="entry name" value="DND1_DSRM"/>
    <property type="match status" value="1"/>
</dbReference>
<protein>
    <submittedName>
        <fullName evidence="7">Dead end protein 1</fullName>
    </submittedName>
</protein>
<gene>
    <name evidence="7" type="primary">dnd1</name>
</gene>
<dbReference type="CTD" id="373863"/>